<sequence>MAVSSSILLLTAVLMAIIMPASVHARAMDVDEWPSTETDHTKLQIVLPARLMKKNGYAHKDALFGYPAYSVGSLETQLVYTNESGCDDIENSGWEPPFALMLDRGDCHFVEKVRHAQHAGARAVLIADHKCLCTDVECLRETGDDYCETVLPFMADDESGGDISIPSMLIRKSDGDAIKREIAQIKGVSNVMVKFDWGIPSPDGRVEWTLWQSAWDDQSSSTLAKLEEMVTALGDRAFFTPHFASYNGSKLGCHEEDGDLITLDCGNMCLNKGRYCLLDPSPFHDRSTGASGADVVVENLRRKCIWKLENEKKPGVGLKWWKYVKASGEACGKDENTFRGRSCPEKVMKDLDIDIKVVEECMQPYGINVDRVNPLLEEELKEQTALQLLQLPALYVDGVHARGRVDPTSILGMICAGYGVGSLANAADISGNGGYSFTSLVVVLLAFVGIVAAGGFVYWRRTQRHMRDQVRSILAEYMPLEDQSMNDDYDLEDEKSRMLHPAERAAAKSPRGYMPSRGFLEEDEEEGM</sequence>
<feature type="domain" description="Vacuolar sorting receptor thioredoxin-like" evidence="15">
    <location>
        <begin position="206"/>
        <end position="415"/>
    </location>
</feature>
<dbReference type="Pfam" id="PF25011">
    <property type="entry name" value="VSR_TRX"/>
    <property type="match status" value="1"/>
</dbReference>
<dbReference type="PANTHER" id="PTHR22702:SF1">
    <property type="entry name" value="PROTEASE-ASSOCIATED DOMAIN-CONTAINING PROTEIN 1"/>
    <property type="match status" value="1"/>
</dbReference>
<keyword evidence="17" id="KW-1185">Reference proteome</keyword>
<comment type="subcellular location">
    <subcellularLocation>
        <location evidence="10">Endomembrane system</location>
        <topology evidence="10">Single-pass membrane protein</topology>
    </subcellularLocation>
    <subcellularLocation>
        <location evidence="1">Membrane</location>
        <topology evidence="1">Single-pass type I membrane protein</topology>
    </subcellularLocation>
</comment>
<evidence type="ECO:0000256" key="11">
    <source>
        <dbReference type="SAM" id="MobiDB-lite"/>
    </source>
</evidence>
<evidence type="ECO:0000256" key="13">
    <source>
        <dbReference type="SAM" id="SignalP"/>
    </source>
</evidence>
<keyword evidence="9" id="KW-0325">Glycoprotein</keyword>
<dbReference type="AlphaFoldDB" id="A0AAV0UJD0"/>
<keyword evidence="6" id="KW-0106">Calcium</keyword>
<keyword evidence="2" id="KW-0245">EGF-like domain</keyword>
<dbReference type="Gene3D" id="3.50.30.30">
    <property type="match status" value="1"/>
</dbReference>
<name>A0AAV0UJD0_9STRA</name>
<feature type="chain" id="PRO_5043931236" description="PA domain-containing protein" evidence="13">
    <location>
        <begin position="26"/>
        <end position="528"/>
    </location>
</feature>
<reference evidence="16" key="1">
    <citation type="submission" date="2022-12" db="EMBL/GenBank/DDBJ databases">
        <authorList>
            <person name="Webb A."/>
        </authorList>
    </citation>
    <scope>NUCLEOTIDE SEQUENCE</scope>
    <source>
        <strain evidence="16">Pd1</strain>
    </source>
</reference>
<organism evidence="16 17">
    <name type="scientific">Peronospora destructor</name>
    <dbReference type="NCBI Taxonomy" id="86335"/>
    <lineage>
        <taxon>Eukaryota</taxon>
        <taxon>Sar</taxon>
        <taxon>Stramenopiles</taxon>
        <taxon>Oomycota</taxon>
        <taxon>Peronosporomycetes</taxon>
        <taxon>Peronosporales</taxon>
        <taxon>Peronosporaceae</taxon>
        <taxon>Peronospora</taxon>
    </lineage>
</organism>
<dbReference type="Proteomes" id="UP001162029">
    <property type="component" value="Unassembled WGS sequence"/>
</dbReference>
<evidence type="ECO:0000256" key="3">
    <source>
        <dbReference type="ARBA" id="ARBA00022692"/>
    </source>
</evidence>
<feature type="signal peptide" evidence="13">
    <location>
        <begin position="1"/>
        <end position="25"/>
    </location>
</feature>
<evidence type="ECO:0000256" key="2">
    <source>
        <dbReference type="ARBA" id="ARBA00022536"/>
    </source>
</evidence>
<protein>
    <recommendedName>
        <fullName evidence="18">PA domain-containing protein</fullName>
    </recommendedName>
</protein>
<evidence type="ECO:0000259" key="15">
    <source>
        <dbReference type="Pfam" id="PF25011"/>
    </source>
</evidence>
<dbReference type="GO" id="GO:0016020">
    <property type="term" value="C:membrane"/>
    <property type="evidence" value="ECO:0007669"/>
    <property type="project" value="UniProtKB-SubCell"/>
</dbReference>
<evidence type="ECO:0000259" key="14">
    <source>
        <dbReference type="Pfam" id="PF02225"/>
    </source>
</evidence>
<keyword evidence="8 12" id="KW-0472">Membrane</keyword>
<feature type="domain" description="PA" evidence="14">
    <location>
        <begin position="76"/>
        <end position="178"/>
    </location>
</feature>
<evidence type="ECO:0000256" key="4">
    <source>
        <dbReference type="ARBA" id="ARBA00022729"/>
    </source>
</evidence>
<evidence type="ECO:0008006" key="18">
    <source>
        <dbReference type="Google" id="ProtNLM"/>
    </source>
</evidence>
<dbReference type="EMBL" id="CANTFM010001191">
    <property type="protein sequence ID" value="CAI5736453.1"/>
    <property type="molecule type" value="Genomic_DNA"/>
</dbReference>
<evidence type="ECO:0000313" key="16">
    <source>
        <dbReference type="EMBL" id="CAI5736453.1"/>
    </source>
</evidence>
<dbReference type="InterPro" id="IPR003137">
    <property type="entry name" value="PA_domain"/>
</dbReference>
<gene>
    <name evidence="16" type="ORF">PDE001_LOCUS6313</name>
</gene>
<dbReference type="Pfam" id="PF02225">
    <property type="entry name" value="PA"/>
    <property type="match status" value="1"/>
</dbReference>
<feature type="region of interest" description="Disordered" evidence="11">
    <location>
        <begin position="485"/>
        <end position="528"/>
    </location>
</feature>
<proteinExistence type="predicted"/>
<dbReference type="FunFam" id="3.50.30.30:FF:000032">
    <property type="entry name" value="Vacuolar-sorting receptor 1"/>
    <property type="match status" value="1"/>
</dbReference>
<keyword evidence="4 13" id="KW-0732">Signal</keyword>
<dbReference type="InterPro" id="IPR056858">
    <property type="entry name" value="VSR_TRX"/>
</dbReference>
<evidence type="ECO:0000256" key="7">
    <source>
        <dbReference type="ARBA" id="ARBA00022989"/>
    </source>
</evidence>
<feature type="transmembrane region" description="Helical" evidence="12">
    <location>
        <begin position="435"/>
        <end position="459"/>
    </location>
</feature>
<evidence type="ECO:0000256" key="8">
    <source>
        <dbReference type="ARBA" id="ARBA00023136"/>
    </source>
</evidence>
<evidence type="ECO:0000313" key="17">
    <source>
        <dbReference type="Proteomes" id="UP001162029"/>
    </source>
</evidence>
<comment type="caution">
    <text evidence="16">The sequence shown here is derived from an EMBL/GenBank/DDBJ whole genome shotgun (WGS) entry which is preliminary data.</text>
</comment>
<dbReference type="InterPro" id="IPR046450">
    <property type="entry name" value="PA_dom_sf"/>
</dbReference>
<keyword evidence="3 12" id="KW-0812">Transmembrane</keyword>
<evidence type="ECO:0000256" key="6">
    <source>
        <dbReference type="ARBA" id="ARBA00022837"/>
    </source>
</evidence>
<dbReference type="SUPFAM" id="SSF52025">
    <property type="entry name" value="PA domain"/>
    <property type="match status" value="1"/>
</dbReference>
<evidence type="ECO:0000256" key="5">
    <source>
        <dbReference type="ARBA" id="ARBA00022737"/>
    </source>
</evidence>
<keyword evidence="7 12" id="KW-1133">Transmembrane helix</keyword>
<dbReference type="PANTHER" id="PTHR22702">
    <property type="entry name" value="PROTEASE-ASSOCIATED DOMAIN-CONTAINING PROTEIN"/>
    <property type="match status" value="1"/>
</dbReference>
<evidence type="ECO:0000256" key="9">
    <source>
        <dbReference type="ARBA" id="ARBA00023180"/>
    </source>
</evidence>
<evidence type="ECO:0000256" key="12">
    <source>
        <dbReference type="SAM" id="Phobius"/>
    </source>
</evidence>
<evidence type="ECO:0000256" key="1">
    <source>
        <dbReference type="ARBA" id="ARBA00004479"/>
    </source>
</evidence>
<evidence type="ECO:0000256" key="10">
    <source>
        <dbReference type="ARBA" id="ARBA00037847"/>
    </source>
</evidence>
<accession>A0AAV0UJD0</accession>
<feature type="compositionally biased region" description="Basic and acidic residues" evidence="11">
    <location>
        <begin position="494"/>
        <end position="506"/>
    </location>
</feature>
<dbReference type="GO" id="GO:0012505">
    <property type="term" value="C:endomembrane system"/>
    <property type="evidence" value="ECO:0007669"/>
    <property type="project" value="UniProtKB-SubCell"/>
</dbReference>
<keyword evidence="5" id="KW-0677">Repeat</keyword>